<dbReference type="EMBL" id="BAABIA010000002">
    <property type="protein sequence ID" value="GAA5137112.1"/>
    <property type="molecule type" value="Genomic_DNA"/>
</dbReference>
<dbReference type="PRINTS" id="PR00702">
    <property type="entry name" value="ACRIFLAVINRP"/>
</dbReference>
<evidence type="ECO:0000313" key="2">
    <source>
        <dbReference type="EMBL" id="GAA5137112.1"/>
    </source>
</evidence>
<sequence>MFKPMALVVMLALGGSLVLAVTLMPVLCSYLLGGKIQEKDNWLVTFTKRLYTPLLNFGLRFRLLVVLPMLVLFGSSLWVFSRLGSEFIPQLDEGDFAFQLIRSSSAGLSSSLDL</sequence>
<comment type="caution">
    <text evidence="2">The sequence shown here is derived from an EMBL/GenBank/DDBJ whole genome shotgun (WGS) entry which is preliminary data.</text>
</comment>
<keyword evidence="1" id="KW-0812">Transmembrane</keyword>
<dbReference type="Pfam" id="PF00873">
    <property type="entry name" value="ACR_tran"/>
    <property type="match status" value="1"/>
</dbReference>
<reference evidence="3" key="1">
    <citation type="journal article" date="2019" name="Int. J. Syst. Evol. Microbiol.">
        <title>The Global Catalogue of Microorganisms (GCM) 10K type strain sequencing project: providing services to taxonomists for standard genome sequencing and annotation.</title>
        <authorList>
            <consortium name="The Broad Institute Genomics Platform"/>
            <consortium name="The Broad Institute Genome Sequencing Center for Infectious Disease"/>
            <person name="Wu L."/>
            <person name="Ma J."/>
        </authorList>
    </citation>
    <scope>NUCLEOTIDE SEQUENCE [LARGE SCALE GENOMIC DNA]</scope>
    <source>
        <strain evidence="3">JCM 18053</strain>
    </source>
</reference>
<dbReference type="Proteomes" id="UP001499852">
    <property type="component" value="Unassembled WGS sequence"/>
</dbReference>
<organism evidence="2 3">
    <name type="scientific">Prosthecobacter algae</name>
    <dbReference type="NCBI Taxonomy" id="1144682"/>
    <lineage>
        <taxon>Bacteria</taxon>
        <taxon>Pseudomonadati</taxon>
        <taxon>Verrucomicrobiota</taxon>
        <taxon>Verrucomicrobiia</taxon>
        <taxon>Verrucomicrobiales</taxon>
        <taxon>Verrucomicrobiaceae</taxon>
        <taxon>Prosthecobacter</taxon>
    </lineage>
</organism>
<keyword evidence="1" id="KW-0472">Membrane</keyword>
<keyword evidence="1" id="KW-1133">Transmembrane helix</keyword>
<accession>A0ABP9NZS8</accession>
<dbReference type="PANTHER" id="PTHR32063:SF24">
    <property type="entry name" value="CATION EFFLUX SYSTEM (ACRB_ACRD_ACRF FAMILY)"/>
    <property type="match status" value="1"/>
</dbReference>
<dbReference type="InterPro" id="IPR001036">
    <property type="entry name" value="Acrflvin-R"/>
</dbReference>
<proteinExistence type="predicted"/>
<dbReference type="PANTHER" id="PTHR32063">
    <property type="match status" value="1"/>
</dbReference>
<evidence type="ECO:0000313" key="3">
    <source>
        <dbReference type="Proteomes" id="UP001499852"/>
    </source>
</evidence>
<name>A0ABP9NZS8_9BACT</name>
<gene>
    <name evidence="2" type="ORF">GCM10023213_13350</name>
</gene>
<evidence type="ECO:0000256" key="1">
    <source>
        <dbReference type="SAM" id="Phobius"/>
    </source>
</evidence>
<feature type="transmembrane region" description="Helical" evidence="1">
    <location>
        <begin position="57"/>
        <end position="80"/>
    </location>
</feature>
<protein>
    <submittedName>
        <fullName evidence="2">Uncharacterized protein</fullName>
    </submittedName>
</protein>
<keyword evidence="3" id="KW-1185">Reference proteome</keyword>
<dbReference type="Gene3D" id="1.20.1640.10">
    <property type="entry name" value="Multidrug efflux transporter AcrB transmembrane domain"/>
    <property type="match status" value="2"/>
</dbReference>